<dbReference type="Proteomes" id="UP000178040">
    <property type="component" value="Unassembled WGS sequence"/>
</dbReference>
<dbReference type="InterPro" id="IPR036866">
    <property type="entry name" value="RibonucZ/Hydroxyglut_hydro"/>
</dbReference>
<evidence type="ECO:0000256" key="2">
    <source>
        <dbReference type="ARBA" id="ARBA00022723"/>
    </source>
</evidence>
<evidence type="ECO:0000256" key="1">
    <source>
        <dbReference type="ARBA" id="ARBA00001947"/>
    </source>
</evidence>
<dbReference type="SMART" id="SM00849">
    <property type="entry name" value="Lactamase_B"/>
    <property type="match status" value="1"/>
</dbReference>
<evidence type="ECO:0000259" key="5">
    <source>
        <dbReference type="SMART" id="SM00849"/>
    </source>
</evidence>
<dbReference type="InterPro" id="IPR051453">
    <property type="entry name" value="MBL_Glyoxalase_II"/>
</dbReference>
<feature type="domain" description="Metallo-beta-lactamase" evidence="5">
    <location>
        <begin position="12"/>
        <end position="189"/>
    </location>
</feature>
<dbReference type="Pfam" id="PF00753">
    <property type="entry name" value="Lactamase_B"/>
    <property type="match status" value="1"/>
</dbReference>
<protein>
    <recommendedName>
        <fullName evidence="5">Metallo-beta-lactamase domain-containing protein</fullName>
    </recommendedName>
</protein>
<evidence type="ECO:0000313" key="7">
    <source>
        <dbReference type="Proteomes" id="UP000178040"/>
    </source>
</evidence>
<dbReference type="GO" id="GO:0046872">
    <property type="term" value="F:metal ion binding"/>
    <property type="evidence" value="ECO:0007669"/>
    <property type="project" value="UniProtKB-KW"/>
</dbReference>
<keyword evidence="4" id="KW-0862">Zinc</keyword>
<dbReference type="EMBL" id="MGAI01000010">
    <property type="protein sequence ID" value="OGK45354.1"/>
    <property type="molecule type" value="Genomic_DNA"/>
</dbReference>
<evidence type="ECO:0000256" key="3">
    <source>
        <dbReference type="ARBA" id="ARBA00022801"/>
    </source>
</evidence>
<gene>
    <name evidence="6" type="ORF">A3B40_03325</name>
</gene>
<sequence>MKIKSYSLGQLQANCYFLIEENECLIIDPADEASFILEELQKRKLKLVGMLATHGHFDHVMAAGEIQKSFNILLHVSKNDIFLIDRLGKTAEYFLGYSPMVIKPISIKHLIEIKMKIRKFVFNCLFTPGHTPGSVCFYFPKEKVIFTGDTLFKGGIGRYDFTYADKKKLKDSLNNLLTLPKDTIVYPGHGDKSTIEEEQNILNLFSL</sequence>
<dbReference type="PANTHER" id="PTHR46233:SF3">
    <property type="entry name" value="HYDROXYACYLGLUTATHIONE HYDROLASE GLOC"/>
    <property type="match status" value="1"/>
</dbReference>
<evidence type="ECO:0000313" key="6">
    <source>
        <dbReference type="EMBL" id="OGK45354.1"/>
    </source>
</evidence>
<dbReference type="InterPro" id="IPR001279">
    <property type="entry name" value="Metallo-B-lactamas"/>
</dbReference>
<comment type="caution">
    <text evidence="6">The sequence shown here is derived from an EMBL/GenBank/DDBJ whole genome shotgun (WGS) entry which is preliminary data.</text>
</comment>
<dbReference type="GO" id="GO:0016787">
    <property type="term" value="F:hydrolase activity"/>
    <property type="evidence" value="ECO:0007669"/>
    <property type="project" value="UniProtKB-KW"/>
</dbReference>
<proteinExistence type="predicted"/>
<dbReference type="AlphaFoldDB" id="A0A1F7IPR6"/>
<reference evidence="6 7" key="1">
    <citation type="journal article" date="2016" name="Nat. Commun.">
        <title>Thousands of microbial genomes shed light on interconnected biogeochemical processes in an aquifer system.</title>
        <authorList>
            <person name="Anantharaman K."/>
            <person name="Brown C.T."/>
            <person name="Hug L.A."/>
            <person name="Sharon I."/>
            <person name="Castelle C.J."/>
            <person name="Probst A.J."/>
            <person name="Thomas B.C."/>
            <person name="Singh A."/>
            <person name="Wilkins M.J."/>
            <person name="Karaoz U."/>
            <person name="Brodie E.L."/>
            <person name="Williams K.H."/>
            <person name="Hubbard S.S."/>
            <person name="Banfield J.F."/>
        </authorList>
    </citation>
    <scope>NUCLEOTIDE SEQUENCE [LARGE SCALE GENOMIC DNA]</scope>
</reference>
<dbReference type="CDD" id="cd06262">
    <property type="entry name" value="metallo-hydrolase-like_MBL-fold"/>
    <property type="match status" value="1"/>
</dbReference>
<dbReference type="SUPFAM" id="SSF56281">
    <property type="entry name" value="Metallo-hydrolase/oxidoreductase"/>
    <property type="match status" value="1"/>
</dbReference>
<keyword evidence="2" id="KW-0479">Metal-binding</keyword>
<organism evidence="6 7">
    <name type="scientific">Candidatus Roizmanbacteria bacterium RIFCSPLOWO2_01_FULL_37_16</name>
    <dbReference type="NCBI Taxonomy" id="1802058"/>
    <lineage>
        <taxon>Bacteria</taxon>
        <taxon>Candidatus Roizmaniibacteriota</taxon>
    </lineage>
</organism>
<keyword evidence="3" id="KW-0378">Hydrolase</keyword>
<accession>A0A1F7IPR6</accession>
<dbReference type="Gene3D" id="3.60.15.10">
    <property type="entry name" value="Ribonuclease Z/Hydroxyacylglutathione hydrolase-like"/>
    <property type="match status" value="1"/>
</dbReference>
<comment type="cofactor">
    <cofactor evidence="1">
        <name>Zn(2+)</name>
        <dbReference type="ChEBI" id="CHEBI:29105"/>
    </cofactor>
</comment>
<dbReference type="PANTHER" id="PTHR46233">
    <property type="entry name" value="HYDROXYACYLGLUTATHIONE HYDROLASE GLOC"/>
    <property type="match status" value="1"/>
</dbReference>
<name>A0A1F7IPR6_9BACT</name>
<evidence type="ECO:0000256" key="4">
    <source>
        <dbReference type="ARBA" id="ARBA00022833"/>
    </source>
</evidence>